<dbReference type="SUPFAM" id="SSF53448">
    <property type="entry name" value="Nucleotide-diphospho-sugar transferases"/>
    <property type="match status" value="1"/>
</dbReference>
<evidence type="ECO:0000313" key="1">
    <source>
        <dbReference type="EMBL" id="SED87812.1"/>
    </source>
</evidence>
<dbReference type="eggNOG" id="COG1216">
    <property type="taxonomic scope" value="Bacteria"/>
</dbReference>
<sequence>MQIKSPVTAVISLYNPNDEAVSNCAALIEQVGHVVAVDDGSPQDTSEILGRLENLGATVVRMRRNSGIASALNAGIRAARAHPSNPRFIMTMDQDSRLEPGYTSKLLAAYESAMAKSIRVAMVAPGNISGIPTRRRGNIDGTVLGGEPIQSGLLIPVEVLDSLGLLMDELFIDGVDTEYYLRARLDAQESIVASDATLDHALGAMVPASIFGIKISVLGRNLPVRTAASYRYYYIFRNRLLLVRRYWRSQPGWALKGILADYRHLAIVTTLAPDRGPRLTSAMAGVRDGLRGVSGPRVAS</sequence>
<dbReference type="PANTHER" id="PTHR43685">
    <property type="entry name" value="GLYCOSYLTRANSFERASE"/>
    <property type="match status" value="1"/>
</dbReference>
<dbReference type="InterPro" id="IPR029044">
    <property type="entry name" value="Nucleotide-diphossugar_trans"/>
</dbReference>
<keyword evidence="1" id="KW-0808">Transferase</keyword>
<protein>
    <submittedName>
        <fullName evidence="1">Rhamnosyltransferase</fullName>
    </submittedName>
</protein>
<dbReference type="Proteomes" id="UP000182725">
    <property type="component" value="Unassembled WGS sequence"/>
</dbReference>
<dbReference type="GO" id="GO:0016740">
    <property type="term" value="F:transferase activity"/>
    <property type="evidence" value="ECO:0007669"/>
    <property type="project" value="UniProtKB-KW"/>
</dbReference>
<reference evidence="1 2" key="1">
    <citation type="submission" date="2016-10" db="EMBL/GenBank/DDBJ databases">
        <authorList>
            <person name="de Groot N.N."/>
        </authorList>
    </citation>
    <scope>NUCLEOTIDE SEQUENCE [LARGE SCALE GENOMIC DNA]</scope>
    <source>
        <strain evidence="1 2">DSM 22274</strain>
    </source>
</reference>
<dbReference type="Pfam" id="PF00535">
    <property type="entry name" value="Glycos_transf_2"/>
    <property type="match status" value="1"/>
</dbReference>
<dbReference type="RefSeq" id="WP_044572704.1">
    <property type="nucleotide sequence ID" value="NZ_CP013745.1"/>
</dbReference>
<gene>
    <name evidence="1" type="ORF">SAMN04489740_0185</name>
</gene>
<proteinExistence type="predicted"/>
<dbReference type="InterPro" id="IPR001173">
    <property type="entry name" value="Glyco_trans_2-like"/>
</dbReference>
<organism evidence="1 2">
    <name type="scientific">Arthrobacter alpinus</name>
    <dbReference type="NCBI Taxonomy" id="656366"/>
    <lineage>
        <taxon>Bacteria</taxon>
        <taxon>Bacillati</taxon>
        <taxon>Actinomycetota</taxon>
        <taxon>Actinomycetes</taxon>
        <taxon>Micrococcales</taxon>
        <taxon>Micrococcaceae</taxon>
        <taxon>Arthrobacter</taxon>
    </lineage>
</organism>
<dbReference type="OrthoDB" id="9771846at2"/>
<dbReference type="KEGG" id="arw:MB46_11445"/>
<name>A0A0U3H887_9MICC</name>
<accession>A0A0U3H887</accession>
<accession>A0A1H5E9M9</accession>
<dbReference type="AlphaFoldDB" id="A0A0U3H887"/>
<dbReference type="PANTHER" id="PTHR43685:SF2">
    <property type="entry name" value="GLYCOSYLTRANSFERASE 2-LIKE DOMAIN-CONTAINING PROTEIN"/>
    <property type="match status" value="1"/>
</dbReference>
<dbReference type="Gene3D" id="3.90.550.10">
    <property type="entry name" value="Spore Coat Polysaccharide Biosynthesis Protein SpsA, Chain A"/>
    <property type="match status" value="1"/>
</dbReference>
<evidence type="ECO:0000313" key="2">
    <source>
        <dbReference type="Proteomes" id="UP000182725"/>
    </source>
</evidence>
<dbReference type="EMBL" id="FNTV01000001">
    <property type="protein sequence ID" value="SED87812.1"/>
    <property type="molecule type" value="Genomic_DNA"/>
</dbReference>
<dbReference type="InterPro" id="IPR050834">
    <property type="entry name" value="Glycosyltransf_2"/>
</dbReference>